<accession>A0AAV0IQ49</accession>
<evidence type="ECO:0000313" key="2">
    <source>
        <dbReference type="EMBL" id="CAI0398873.1"/>
    </source>
</evidence>
<feature type="domain" description="Myb-like" evidence="1">
    <location>
        <begin position="449"/>
        <end position="505"/>
    </location>
</feature>
<organism evidence="2 3">
    <name type="scientific">Linum tenue</name>
    <dbReference type="NCBI Taxonomy" id="586396"/>
    <lineage>
        <taxon>Eukaryota</taxon>
        <taxon>Viridiplantae</taxon>
        <taxon>Streptophyta</taxon>
        <taxon>Embryophyta</taxon>
        <taxon>Tracheophyta</taxon>
        <taxon>Spermatophyta</taxon>
        <taxon>Magnoliopsida</taxon>
        <taxon>eudicotyledons</taxon>
        <taxon>Gunneridae</taxon>
        <taxon>Pentapetalae</taxon>
        <taxon>rosids</taxon>
        <taxon>fabids</taxon>
        <taxon>Malpighiales</taxon>
        <taxon>Linaceae</taxon>
        <taxon>Linum</taxon>
    </lineage>
</organism>
<keyword evidence="3" id="KW-1185">Reference proteome</keyword>
<dbReference type="InterPro" id="IPR001005">
    <property type="entry name" value="SANT/Myb"/>
</dbReference>
<sequence>MIKWGKASPKIAYKEGPTWFLMLQATIHPFSPSYTRAHFSVRILALPSSLPSKITVRVRYPRERDLCVTTFRFSSSLLPMDEQKTKLVKDELETVEKHSLLVKDLYETDAAIKQFAFDTLWNFKKIPQVHTFLVDVAAKKTFSLQSLAMKARVARVDSLVSQTETQMLLEDLIFVNSHLCLHERRVDVMRDKILLGLKDRKYPYLHGLLDDQSCRIEGGGVCYTCDFKQLGGHEDHALIHQVDSFGNFRNIYIVKDIVHNTIDSEAVQLLLDVLAVSEVAEEYEFELPYVVEHLRAFEIEIGSQLVRHENVIEELSIFEYPYKRIGEKEEGGGKDVEAKTLPNVPVDVENVVDHELPICPVKGRWTLADIQTFVEGIEKESKGKLKLISEKYFGKTRTKKSLEMLLDRLDRATPEQMAAAGMAEDLVNRVILVKNMGADQTLDGVAGVGNDRWTAQEVTNFIDGCNDFGSDNIHKIQEVYFNGKNGRTWRSLKALKRKRNLLKRQGLVV</sequence>
<dbReference type="SMART" id="SM00717">
    <property type="entry name" value="SANT"/>
    <property type="match status" value="2"/>
</dbReference>
<reference evidence="2" key="1">
    <citation type="submission" date="2022-08" db="EMBL/GenBank/DDBJ databases">
        <authorList>
            <person name="Gutierrez-Valencia J."/>
        </authorList>
    </citation>
    <scope>NUCLEOTIDE SEQUENCE</scope>
</reference>
<feature type="domain" description="Myb-like" evidence="1">
    <location>
        <begin position="361"/>
        <end position="412"/>
    </location>
</feature>
<evidence type="ECO:0000313" key="3">
    <source>
        <dbReference type="Proteomes" id="UP001154282"/>
    </source>
</evidence>
<gene>
    <name evidence="2" type="ORF">LITE_LOCUS10073</name>
</gene>
<protein>
    <recommendedName>
        <fullName evidence="1">Myb-like domain-containing protein</fullName>
    </recommendedName>
</protein>
<comment type="caution">
    <text evidence="2">The sequence shown here is derived from an EMBL/GenBank/DDBJ whole genome shotgun (WGS) entry which is preliminary data.</text>
</comment>
<name>A0AAV0IQ49_9ROSI</name>
<proteinExistence type="predicted"/>
<dbReference type="Proteomes" id="UP001154282">
    <property type="component" value="Unassembled WGS sequence"/>
</dbReference>
<evidence type="ECO:0000259" key="1">
    <source>
        <dbReference type="SMART" id="SM00717"/>
    </source>
</evidence>
<dbReference type="EMBL" id="CAMGYJ010000004">
    <property type="protein sequence ID" value="CAI0398873.1"/>
    <property type="molecule type" value="Genomic_DNA"/>
</dbReference>
<dbReference type="AlphaFoldDB" id="A0AAV0IQ49"/>